<name>A0ABS5ZAZ4_9GAMM</name>
<feature type="domain" description="TssC1 C-terminal" evidence="2">
    <location>
        <begin position="544"/>
        <end position="655"/>
    </location>
</feature>
<sequence length="657" mass="73453">MLGSVQEKLNRVRPPRVKITYDVETGGAIEQRELPFIVGIFADLTGDPIEPLPLVKVRKMVDIDRDNFDGVLAAAAPRVKLSAIANEIDGQGKLSGDLLFSQLEDFDPLSVVKKIPKLNEIYEQRCRLRDMQAKLEASDALCQVLDDMVSTSPSDDANKVKDDLLAAFNGKSVEEWASVESNDTIDKLLSRDYMLLNEQQRTHILLLLGQFVQTIVATLDDLRAKGVTTALLLDDSIAKFDDLLGRQLNLILHYPPFQQLESTWRGLYYLVSRTETGQLLKLKVLNISKHDLLKDLEKAVEFDQSAIFKMIYEAEYGTYGGYPYSLLVGDYEFGRHPQDIELLIKMSSIAASAHAPFIAAASAALFDLDTFTALGRPRDLAKIFESVEMDGWRTFRETEDSRYVSLTLPNVLLRLPYGMNTLPVDGLPFEEIVSSKNYKMFLWGNPAYMLAERITNAFALYGWVAAIRGVEGGGVISGLPTYKYKTDEGDIAMMCPTQVAITDRREKELNDLGFMAICHCKGSNKAAFFGGQTTNKPKKYISDEANANAQISAMLPYVLCASRFAHFIKVIMRDKVGKFMTRANVEQFLNNWISQYILLDDDASQEVKAAYPLRAAQIQVTDVPGKPGAYRATVFIKPHFQLEELTTSIRLVADLPA</sequence>
<evidence type="ECO:0000259" key="1">
    <source>
        <dbReference type="Pfam" id="PF05943"/>
    </source>
</evidence>
<dbReference type="Pfam" id="PF18945">
    <property type="entry name" value="VipB_2"/>
    <property type="match status" value="1"/>
</dbReference>
<dbReference type="NCBIfam" id="TIGR03358">
    <property type="entry name" value="VI_chp_5"/>
    <property type="match status" value="1"/>
</dbReference>
<evidence type="ECO:0000313" key="4">
    <source>
        <dbReference type="Proteomes" id="UP000690515"/>
    </source>
</evidence>
<dbReference type="EMBL" id="JAGSOY010000016">
    <property type="protein sequence ID" value="MBU2711200.1"/>
    <property type="molecule type" value="Genomic_DNA"/>
</dbReference>
<reference evidence="3 4" key="1">
    <citation type="submission" date="2021-04" db="EMBL/GenBank/DDBJ databases">
        <authorList>
            <person name="Pira H."/>
            <person name="Risdian C."/>
            <person name="Wink J."/>
        </authorList>
    </citation>
    <scope>NUCLEOTIDE SEQUENCE [LARGE SCALE GENOMIC DNA]</scope>
    <source>
        <strain evidence="3 4">WH53</strain>
    </source>
</reference>
<dbReference type="Pfam" id="PF05943">
    <property type="entry name" value="VipB"/>
    <property type="match status" value="1"/>
</dbReference>
<proteinExistence type="predicted"/>
<dbReference type="InterPro" id="IPR008312">
    <property type="entry name" value="T6SS_TssB1"/>
</dbReference>
<dbReference type="Pfam" id="PF05591">
    <property type="entry name" value="T6SS_VipA"/>
    <property type="match status" value="1"/>
</dbReference>
<dbReference type="Proteomes" id="UP000690515">
    <property type="component" value="Unassembled WGS sequence"/>
</dbReference>
<dbReference type="PANTHER" id="PTHR35565:SF3">
    <property type="entry name" value="TYPE VI SECRETION SYSTEM SHEATH PROTEIN TSSC1"/>
    <property type="match status" value="1"/>
</dbReference>
<keyword evidence="4" id="KW-1185">Reference proteome</keyword>
<dbReference type="NCBIfam" id="TIGR03355">
    <property type="entry name" value="VI_chp_2"/>
    <property type="match status" value="1"/>
</dbReference>
<dbReference type="PANTHER" id="PTHR35565">
    <property type="entry name" value="CYTOPLASMIC PROTEIN-RELATED"/>
    <property type="match status" value="1"/>
</dbReference>
<feature type="domain" description="TssC1 N-terminal" evidence="1">
    <location>
        <begin position="235"/>
        <end position="534"/>
    </location>
</feature>
<dbReference type="InterPro" id="IPR010269">
    <property type="entry name" value="T6SS_TssC-like"/>
</dbReference>
<organism evidence="3 4">
    <name type="scientific">Zooshikella harenae</name>
    <dbReference type="NCBI Taxonomy" id="2827238"/>
    <lineage>
        <taxon>Bacteria</taxon>
        <taxon>Pseudomonadati</taxon>
        <taxon>Pseudomonadota</taxon>
        <taxon>Gammaproteobacteria</taxon>
        <taxon>Oceanospirillales</taxon>
        <taxon>Zooshikellaceae</taxon>
        <taxon>Zooshikella</taxon>
    </lineage>
</organism>
<gene>
    <name evidence="3" type="primary">tssC</name>
    <name evidence="3" type="ORF">KCG35_09015</name>
</gene>
<accession>A0ABS5ZAZ4</accession>
<evidence type="ECO:0000313" key="3">
    <source>
        <dbReference type="EMBL" id="MBU2711200.1"/>
    </source>
</evidence>
<dbReference type="InterPro" id="IPR044031">
    <property type="entry name" value="TssC1_N"/>
</dbReference>
<dbReference type="RefSeq" id="WP_215819363.1">
    <property type="nucleotide sequence ID" value="NZ_JAGSOY010000016.1"/>
</dbReference>
<comment type="caution">
    <text evidence="3">The sequence shown here is derived from an EMBL/GenBank/DDBJ whole genome shotgun (WGS) entry which is preliminary data.</text>
</comment>
<protein>
    <submittedName>
        <fullName evidence="3">Type VI secretion system contractile sheath large subunit</fullName>
    </submittedName>
</protein>
<dbReference type="InterPro" id="IPR044032">
    <property type="entry name" value="TssC1_C"/>
</dbReference>
<evidence type="ECO:0000259" key="2">
    <source>
        <dbReference type="Pfam" id="PF18945"/>
    </source>
</evidence>